<reference evidence="2 3" key="1">
    <citation type="submission" date="2013-09" db="EMBL/GenBank/DDBJ databases">
        <title>Corchorus capsularis genome sequencing.</title>
        <authorList>
            <person name="Alam M."/>
            <person name="Haque M.S."/>
            <person name="Islam M.S."/>
            <person name="Emdad E.M."/>
            <person name="Islam M.M."/>
            <person name="Ahmed B."/>
            <person name="Halim A."/>
            <person name="Hossen Q.M.M."/>
            <person name="Hossain M.Z."/>
            <person name="Ahmed R."/>
            <person name="Khan M.M."/>
            <person name="Islam R."/>
            <person name="Rashid M.M."/>
            <person name="Khan S.A."/>
            <person name="Rahman M.S."/>
            <person name="Alam M."/>
        </authorList>
    </citation>
    <scope>NUCLEOTIDE SEQUENCE [LARGE SCALE GENOMIC DNA]</scope>
    <source>
        <strain evidence="3">cv. CVL-1</strain>
        <tissue evidence="2">Whole seedling</tissue>
    </source>
</reference>
<gene>
    <name evidence="2" type="ORF">CCACVL1_01453</name>
</gene>
<evidence type="ECO:0000313" key="2">
    <source>
        <dbReference type="EMBL" id="OMP06728.1"/>
    </source>
</evidence>
<protein>
    <submittedName>
        <fullName evidence="2">Uncharacterized protein</fullName>
    </submittedName>
</protein>
<dbReference type="EMBL" id="AWWV01004805">
    <property type="protein sequence ID" value="OMP06728.1"/>
    <property type="molecule type" value="Genomic_DNA"/>
</dbReference>
<name>A0A1R3KIA5_COCAP</name>
<organism evidence="2 3">
    <name type="scientific">Corchorus capsularis</name>
    <name type="common">Jute</name>
    <dbReference type="NCBI Taxonomy" id="210143"/>
    <lineage>
        <taxon>Eukaryota</taxon>
        <taxon>Viridiplantae</taxon>
        <taxon>Streptophyta</taxon>
        <taxon>Embryophyta</taxon>
        <taxon>Tracheophyta</taxon>
        <taxon>Spermatophyta</taxon>
        <taxon>Magnoliopsida</taxon>
        <taxon>eudicotyledons</taxon>
        <taxon>Gunneridae</taxon>
        <taxon>Pentapetalae</taxon>
        <taxon>rosids</taxon>
        <taxon>malvids</taxon>
        <taxon>Malvales</taxon>
        <taxon>Malvaceae</taxon>
        <taxon>Grewioideae</taxon>
        <taxon>Apeibeae</taxon>
        <taxon>Corchorus</taxon>
    </lineage>
</organism>
<sequence length="33" mass="3692">GQGVKARPLGPNNFHVETTNDDRSRSPTAYLRH</sequence>
<feature type="region of interest" description="Disordered" evidence="1">
    <location>
        <begin position="1"/>
        <end position="33"/>
    </location>
</feature>
<evidence type="ECO:0000313" key="3">
    <source>
        <dbReference type="Proteomes" id="UP000188268"/>
    </source>
</evidence>
<feature type="non-terminal residue" evidence="2">
    <location>
        <position position="33"/>
    </location>
</feature>
<dbReference type="Gramene" id="OMP06728">
    <property type="protein sequence ID" value="OMP06728"/>
    <property type="gene ID" value="CCACVL1_01453"/>
</dbReference>
<comment type="caution">
    <text evidence="2">The sequence shown here is derived from an EMBL/GenBank/DDBJ whole genome shotgun (WGS) entry which is preliminary data.</text>
</comment>
<evidence type="ECO:0000256" key="1">
    <source>
        <dbReference type="SAM" id="MobiDB-lite"/>
    </source>
</evidence>
<dbReference type="AlphaFoldDB" id="A0A1R3KIA5"/>
<dbReference type="Proteomes" id="UP000188268">
    <property type="component" value="Unassembled WGS sequence"/>
</dbReference>
<keyword evidence="3" id="KW-1185">Reference proteome</keyword>
<feature type="non-terminal residue" evidence="2">
    <location>
        <position position="1"/>
    </location>
</feature>
<proteinExistence type="predicted"/>
<accession>A0A1R3KIA5</accession>